<keyword evidence="2" id="KW-0812">Transmembrane</keyword>
<sequence length="261" mass="28523">MGESDEFVVVGDERILTHDTTYTIKSLSPTPGKEATTTSVGMIDTLTFHIPKSSFVPPKGPEDPKKPMSPETKALLSWLIPLVACLFLALIVLIVVLVIVYQRKKKNTQRSQKEMEEQGRDSVDPKMEIIHTDGMSHSASDSSSDRIPSDGHSQAGIKSQTEAGWAEVMACSGGFGISTAPMTDTLYSVLHKEHREIGKRGIGIQIVNGLKQVVATRGWSDVLTRLSSHWILIDGSGHVQLKLQMNASEAEQEATRAQMSQ</sequence>
<dbReference type="EMBL" id="JARBJD010000238">
    <property type="protein sequence ID" value="KAK2946070.1"/>
    <property type="molecule type" value="Genomic_DNA"/>
</dbReference>
<comment type="caution">
    <text evidence="3">The sequence shown here is derived from an EMBL/GenBank/DDBJ whole genome shotgun (WGS) entry which is preliminary data.</text>
</comment>
<protein>
    <submittedName>
        <fullName evidence="3">Uncharacterized protein</fullName>
    </submittedName>
</protein>
<evidence type="ECO:0000256" key="1">
    <source>
        <dbReference type="SAM" id="MobiDB-lite"/>
    </source>
</evidence>
<evidence type="ECO:0000313" key="4">
    <source>
        <dbReference type="Proteomes" id="UP001281761"/>
    </source>
</evidence>
<name>A0ABQ9X2Q9_9EUKA</name>
<accession>A0ABQ9X2Q9</accession>
<keyword evidence="2" id="KW-1133">Transmembrane helix</keyword>
<feature type="transmembrane region" description="Helical" evidence="2">
    <location>
        <begin position="75"/>
        <end position="101"/>
    </location>
</feature>
<reference evidence="3 4" key="1">
    <citation type="journal article" date="2022" name="bioRxiv">
        <title>Genomics of Preaxostyla Flagellates Illuminates Evolutionary Transitions and the Path Towards Mitochondrial Loss.</title>
        <authorList>
            <person name="Novak L.V.F."/>
            <person name="Treitli S.C."/>
            <person name="Pyrih J."/>
            <person name="Halakuc P."/>
            <person name="Pipaliya S.V."/>
            <person name="Vacek V."/>
            <person name="Brzon O."/>
            <person name="Soukal P."/>
            <person name="Eme L."/>
            <person name="Dacks J.B."/>
            <person name="Karnkowska A."/>
            <person name="Elias M."/>
            <person name="Hampl V."/>
        </authorList>
    </citation>
    <scope>NUCLEOTIDE SEQUENCE [LARGE SCALE GENOMIC DNA]</scope>
    <source>
        <strain evidence="3">NAU3</strain>
        <tissue evidence="3">Gut</tissue>
    </source>
</reference>
<keyword evidence="4" id="KW-1185">Reference proteome</keyword>
<evidence type="ECO:0000313" key="3">
    <source>
        <dbReference type="EMBL" id="KAK2946070.1"/>
    </source>
</evidence>
<keyword evidence="2" id="KW-0472">Membrane</keyword>
<dbReference type="Proteomes" id="UP001281761">
    <property type="component" value="Unassembled WGS sequence"/>
</dbReference>
<gene>
    <name evidence="3" type="ORF">BLNAU_18978</name>
</gene>
<organism evidence="3 4">
    <name type="scientific">Blattamonas nauphoetae</name>
    <dbReference type="NCBI Taxonomy" id="2049346"/>
    <lineage>
        <taxon>Eukaryota</taxon>
        <taxon>Metamonada</taxon>
        <taxon>Preaxostyla</taxon>
        <taxon>Oxymonadida</taxon>
        <taxon>Blattamonas</taxon>
    </lineage>
</organism>
<feature type="region of interest" description="Disordered" evidence="1">
    <location>
        <begin position="134"/>
        <end position="158"/>
    </location>
</feature>
<evidence type="ECO:0000256" key="2">
    <source>
        <dbReference type="SAM" id="Phobius"/>
    </source>
</evidence>
<proteinExistence type="predicted"/>